<dbReference type="AlphaFoldDB" id="A0A6J6I7T1"/>
<dbReference type="GO" id="GO:0005524">
    <property type="term" value="F:ATP binding"/>
    <property type="evidence" value="ECO:0007669"/>
    <property type="project" value="UniProtKB-KW"/>
</dbReference>
<dbReference type="PANTHER" id="PTHR42855:SF2">
    <property type="entry name" value="DRUG RESISTANCE ABC TRANSPORTER,ATP-BINDING PROTEIN"/>
    <property type="match status" value="1"/>
</dbReference>
<evidence type="ECO:0000256" key="1">
    <source>
        <dbReference type="ARBA" id="ARBA00022741"/>
    </source>
</evidence>
<dbReference type="FunFam" id="3.40.50.300:FF:000011">
    <property type="entry name" value="Putative ABC transporter ATP-binding component"/>
    <property type="match status" value="1"/>
</dbReference>
<dbReference type="EMBL" id="CAEUNJ010000111">
    <property type="protein sequence ID" value="CAB4372799.1"/>
    <property type="molecule type" value="Genomic_DNA"/>
</dbReference>
<dbReference type="Pfam" id="PF12848">
    <property type="entry name" value="ABC_tran_Xtn"/>
    <property type="match status" value="1"/>
</dbReference>
<dbReference type="InterPro" id="IPR003593">
    <property type="entry name" value="AAA+_ATPase"/>
</dbReference>
<gene>
    <name evidence="7" type="ORF">UFOPK1906_00428</name>
    <name evidence="6" type="ORF">UFOPK4201_01846</name>
</gene>
<reference evidence="7" key="1">
    <citation type="submission" date="2020-05" db="EMBL/GenBank/DDBJ databases">
        <authorList>
            <person name="Chiriac C."/>
            <person name="Salcher M."/>
            <person name="Ghai R."/>
            <person name="Kavagutti S V."/>
        </authorList>
    </citation>
    <scope>NUCLEOTIDE SEQUENCE</scope>
</reference>
<dbReference type="InterPro" id="IPR017871">
    <property type="entry name" value="ABC_transporter-like_CS"/>
</dbReference>
<dbReference type="SMART" id="SM00382">
    <property type="entry name" value="AAA"/>
    <property type="match status" value="2"/>
</dbReference>
<dbReference type="InterPro" id="IPR032781">
    <property type="entry name" value="ABC_tran_Xtn"/>
</dbReference>
<dbReference type="PROSITE" id="PS00211">
    <property type="entry name" value="ABC_TRANSPORTER_1"/>
    <property type="match status" value="2"/>
</dbReference>
<evidence type="ECO:0000259" key="5">
    <source>
        <dbReference type="PROSITE" id="PS50893"/>
    </source>
</evidence>
<dbReference type="InterPro" id="IPR051309">
    <property type="entry name" value="ABCF_ATPase"/>
</dbReference>
<feature type="domain" description="ABC transporter" evidence="5">
    <location>
        <begin position="2"/>
        <end position="254"/>
    </location>
</feature>
<dbReference type="InterPro" id="IPR003439">
    <property type="entry name" value="ABC_transporter-like_ATP-bd"/>
</dbReference>
<dbReference type="GO" id="GO:0016887">
    <property type="term" value="F:ATP hydrolysis activity"/>
    <property type="evidence" value="ECO:0007669"/>
    <property type="project" value="InterPro"/>
</dbReference>
<keyword evidence="3" id="KW-0175">Coiled coil</keyword>
<organism evidence="7">
    <name type="scientific">freshwater metagenome</name>
    <dbReference type="NCBI Taxonomy" id="449393"/>
    <lineage>
        <taxon>unclassified sequences</taxon>
        <taxon>metagenomes</taxon>
        <taxon>ecological metagenomes</taxon>
    </lineage>
</organism>
<dbReference type="Pfam" id="PF00005">
    <property type="entry name" value="ABC_tran"/>
    <property type="match status" value="2"/>
</dbReference>
<name>A0A6J6I7T1_9ZZZZ</name>
<evidence type="ECO:0000256" key="2">
    <source>
        <dbReference type="ARBA" id="ARBA00022840"/>
    </source>
</evidence>
<dbReference type="PANTHER" id="PTHR42855">
    <property type="entry name" value="ABC TRANSPORTER ATP-BINDING SUBUNIT"/>
    <property type="match status" value="1"/>
</dbReference>
<dbReference type="FunFam" id="3.40.50.300:FF:000597">
    <property type="entry name" value="ABC transporter ATP-binding protein"/>
    <property type="match status" value="1"/>
</dbReference>
<proteinExistence type="predicted"/>
<feature type="domain" description="ABC transporter" evidence="5">
    <location>
        <begin position="330"/>
        <end position="535"/>
    </location>
</feature>
<evidence type="ECO:0000313" key="6">
    <source>
        <dbReference type="EMBL" id="CAB4372799.1"/>
    </source>
</evidence>
<feature type="coiled-coil region" evidence="3">
    <location>
        <begin position="217"/>
        <end position="283"/>
    </location>
</feature>
<protein>
    <submittedName>
        <fullName evidence="7">Unannotated protein</fullName>
    </submittedName>
</protein>
<sequence length="535" mass="58350">MLNVRNLVVEIGGKTIVDGTTFQVQAGDKVGLVGRNGAGKTTLFRVLGGDNDPKRGTVERSGGTGYLSQDPRQDAVDPETLAITHVLSGRGLDAAARRLETLRQAMEDDPSEQNITRFTNAQERFEIDGGYAAESEARKLVDGLGLRSDRLELPIGALSGGERRRLELSRILFAGSDLLLLDEPTNHLDADARDWLLTFLRSYRGALLVISHDLDLLDEAITRVIHLDREAEEATGEIVEYRGTYSQYLVSRELDEERLSKMAERQQNEIKRLSTLADSMRGQTAKRARVAKNLDNRAERIRSNKVEGPAARRTIELRFPPPASCGRTVLTASGLWKSYGSNDVFADVSFDVGRGERLLVMGLNGAGKTSLLKILAEKSEPDLGEFEFGLNVSAGYYAQEHEGIDSGVSMIEHMRRDSELGDEGVRSLLGMFGLSGEKVFQDAGTLSGGEKTKLALAQLVAGNHNLLLLDEPTNNLDPMSRSATGAALAAWPGTMVIVSHDVEFVEALAPDRILLMPDGQLDYFSAESLELVALA</sequence>
<evidence type="ECO:0000313" key="7">
    <source>
        <dbReference type="EMBL" id="CAB4616808.1"/>
    </source>
</evidence>
<dbReference type="PROSITE" id="PS50893">
    <property type="entry name" value="ABC_TRANSPORTER_2"/>
    <property type="match status" value="2"/>
</dbReference>
<evidence type="ECO:0000256" key="4">
    <source>
        <dbReference type="SAM" id="MobiDB-lite"/>
    </source>
</evidence>
<dbReference type="EMBL" id="CAEZVC010000016">
    <property type="protein sequence ID" value="CAB4616808.1"/>
    <property type="molecule type" value="Genomic_DNA"/>
</dbReference>
<dbReference type="Gene3D" id="3.40.50.300">
    <property type="entry name" value="P-loop containing nucleotide triphosphate hydrolases"/>
    <property type="match status" value="2"/>
</dbReference>
<keyword evidence="1" id="KW-0547">Nucleotide-binding</keyword>
<feature type="region of interest" description="Disordered" evidence="4">
    <location>
        <begin position="48"/>
        <end position="73"/>
    </location>
</feature>
<dbReference type="SUPFAM" id="SSF52540">
    <property type="entry name" value="P-loop containing nucleoside triphosphate hydrolases"/>
    <property type="match status" value="2"/>
</dbReference>
<dbReference type="CDD" id="cd03221">
    <property type="entry name" value="ABCF_EF-3"/>
    <property type="match status" value="2"/>
</dbReference>
<dbReference type="InterPro" id="IPR027417">
    <property type="entry name" value="P-loop_NTPase"/>
</dbReference>
<keyword evidence="2" id="KW-0067">ATP-binding</keyword>
<evidence type="ECO:0000256" key="3">
    <source>
        <dbReference type="SAM" id="Coils"/>
    </source>
</evidence>
<accession>A0A6J6I7T1</accession>